<organism evidence="6 7">
    <name type="scientific">Polypedilum vanderplanki</name>
    <name type="common">Sleeping chironomid midge</name>
    <dbReference type="NCBI Taxonomy" id="319348"/>
    <lineage>
        <taxon>Eukaryota</taxon>
        <taxon>Metazoa</taxon>
        <taxon>Ecdysozoa</taxon>
        <taxon>Arthropoda</taxon>
        <taxon>Hexapoda</taxon>
        <taxon>Insecta</taxon>
        <taxon>Pterygota</taxon>
        <taxon>Neoptera</taxon>
        <taxon>Endopterygota</taxon>
        <taxon>Diptera</taxon>
        <taxon>Nematocera</taxon>
        <taxon>Chironomoidea</taxon>
        <taxon>Chironomidae</taxon>
        <taxon>Chironominae</taxon>
        <taxon>Polypedilum</taxon>
        <taxon>Polypedilum</taxon>
    </lineage>
</organism>
<keyword evidence="2" id="KW-0040">ANK repeat</keyword>
<keyword evidence="1" id="KW-0677">Repeat</keyword>
<sequence>MDEPSELSLREIHKYFVRNNYKVTNTQLVKYFRKFLTGNRVEDARKQFKTFVNILATIKNENNEKYLILRKKYYDEVPFDDTNMSLVSSSSMMSLPSSEYSESPVKNVQQLPPPAYRLPPRIGSQHASSSSSTSSLPTSPMHQFPSLPLQHQPLQQQHAPIPISMTTVGLPILEPQTRETYKECVNEFQQVMSDFMGTSNKVDVASRKNSFEQIIEEQAPSLPPRKKIDHRSLSRECSVENQPTSPSFEKDENKENVQSSIAPDNEENKSVSVREAMLKFNKFAAEEEAKVPSPISKLVKNKSEKIDETGSSESLTSHPKAKEWMISAARANYQELAKLGHEFPCLVRLQDPNTTALHWASKHGNLNCVKLIAGTFKCDPNIQTNGGYTSLHIAMQFGRNDVFEILCNVYKADRDILDWSGKKPLDYQKQLTSISALTFNKISKSRKKFSEKDQSNSFLRIGSLRIGNLLGNAKQSHHHHNNLIQRISMPQQPSTLTHKNTHFGSVDNLPEIMGPPKNNSVKKRKQKRDDYSFQTQSMPTTPNLENRHKSTDLDGSDSDTAYGFHDNWGA</sequence>
<dbReference type="InterPro" id="IPR002110">
    <property type="entry name" value="Ankyrin_rpt"/>
</dbReference>
<feature type="domain" description="SOWAHA-C winged helix-turn-helix" evidence="5">
    <location>
        <begin position="6"/>
        <end position="84"/>
    </location>
</feature>
<evidence type="ECO:0000313" key="6">
    <source>
        <dbReference type="EMBL" id="KAG5678307.1"/>
    </source>
</evidence>
<reference evidence="6" key="1">
    <citation type="submission" date="2021-03" db="EMBL/GenBank/DDBJ databases">
        <title>Chromosome level genome of the anhydrobiotic midge Polypedilum vanderplanki.</title>
        <authorList>
            <person name="Yoshida Y."/>
            <person name="Kikawada T."/>
            <person name="Gusev O."/>
        </authorList>
    </citation>
    <scope>NUCLEOTIDE SEQUENCE</scope>
    <source>
        <strain evidence="6">NIAS01</strain>
        <tissue evidence="6">Whole body or cell culture</tissue>
    </source>
</reference>
<name>A0A9J6C951_POLVA</name>
<feature type="compositionally biased region" description="Low complexity" evidence="4">
    <location>
        <begin position="128"/>
        <end position="147"/>
    </location>
</feature>
<dbReference type="AlphaFoldDB" id="A0A9J6C951"/>
<dbReference type="Pfam" id="PF25877">
    <property type="entry name" value="WHD_SOWAH"/>
    <property type="match status" value="1"/>
</dbReference>
<dbReference type="InterPro" id="IPR036770">
    <property type="entry name" value="Ankyrin_rpt-contain_sf"/>
</dbReference>
<evidence type="ECO:0000259" key="5">
    <source>
        <dbReference type="Pfam" id="PF25877"/>
    </source>
</evidence>
<dbReference type="Gene3D" id="1.25.40.20">
    <property type="entry name" value="Ankyrin repeat-containing domain"/>
    <property type="match status" value="1"/>
</dbReference>
<comment type="similarity">
    <text evidence="3">Belongs to the SOWAH family.</text>
</comment>
<dbReference type="OrthoDB" id="60433at2759"/>
<comment type="caution">
    <text evidence="6">The sequence shown here is derived from an EMBL/GenBank/DDBJ whole genome shotgun (WGS) entry which is preliminary data.</text>
</comment>
<dbReference type="EMBL" id="JADBJN010000002">
    <property type="protein sequence ID" value="KAG5678307.1"/>
    <property type="molecule type" value="Genomic_DNA"/>
</dbReference>
<evidence type="ECO:0000256" key="3">
    <source>
        <dbReference type="ARBA" id="ARBA00038122"/>
    </source>
</evidence>
<feature type="compositionally biased region" description="Polar residues" evidence="4">
    <location>
        <begin position="532"/>
        <end position="544"/>
    </location>
</feature>
<evidence type="ECO:0000256" key="4">
    <source>
        <dbReference type="SAM" id="MobiDB-lite"/>
    </source>
</evidence>
<dbReference type="SUPFAM" id="SSF48403">
    <property type="entry name" value="Ankyrin repeat"/>
    <property type="match status" value="1"/>
</dbReference>
<gene>
    <name evidence="6" type="ORF">PVAND_007993</name>
</gene>
<accession>A0A9J6C951</accession>
<dbReference type="SMART" id="SM00248">
    <property type="entry name" value="ANK"/>
    <property type="match status" value="2"/>
</dbReference>
<evidence type="ECO:0000313" key="7">
    <source>
        <dbReference type="Proteomes" id="UP001107558"/>
    </source>
</evidence>
<proteinExistence type="inferred from homology"/>
<dbReference type="PANTHER" id="PTHR14491:SF7">
    <property type="entry name" value="SOSONDOWAH, ISOFORM G"/>
    <property type="match status" value="1"/>
</dbReference>
<feature type="region of interest" description="Disordered" evidence="4">
    <location>
        <begin position="216"/>
        <end position="270"/>
    </location>
</feature>
<feature type="region of interest" description="Disordered" evidence="4">
    <location>
        <begin position="494"/>
        <end position="570"/>
    </location>
</feature>
<evidence type="ECO:0000256" key="2">
    <source>
        <dbReference type="ARBA" id="ARBA00023043"/>
    </source>
</evidence>
<dbReference type="InterPro" id="IPR058889">
    <property type="entry name" value="WHD_SOWAHA-C"/>
</dbReference>
<protein>
    <recommendedName>
        <fullName evidence="5">SOWAHA-C winged helix-turn-helix domain-containing protein</fullName>
    </recommendedName>
</protein>
<dbReference type="Proteomes" id="UP001107558">
    <property type="component" value="Chromosome 2"/>
</dbReference>
<dbReference type="PANTHER" id="PTHR14491">
    <property type="entry name" value="SOSONDOWAH, ISOFORM G"/>
    <property type="match status" value="1"/>
</dbReference>
<keyword evidence="7" id="KW-1185">Reference proteome</keyword>
<dbReference type="Pfam" id="PF12796">
    <property type="entry name" value="Ank_2"/>
    <property type="match status" value="1"/>
</dbReference>
<feature type="region of interest" description="Disordered" evidence="4">
    <location>
        <begin position="98"/>
        <end position="147"/>
    </location>
</feature>
<evidence type="ECO:0000256" key="1">
    <source>
        <dbReference type="ARBA" id="ARBA00022737"/>
    </source>
</evidence>